<keyword evidence="11 15" id="KW-0325">Glycoprotein</keyword>
<feature type="signal peptide" evidence="16">
    <location>
        <begin position="1"/>
        <end position="21"/>
    </location>
</feature>
<protein>
    <recommendedName>
        <fullName evidence="15">Erlin</fullName>
        <shortName evidence="15">SPFH domain-containing protein</shortName>
    </recommendedName>
    <alternativeName>
        <fullName evidence="15">Endoplasmic reticulum lipid raft-associated protein</fullName>
    </alternativeName>
    <alternativeName>
        <fullName evidence="15">Stomatin-prohibitin-flotillin-HflC/K domain-containing protein</fullName>
    </alternativeName>
</protein>
<dbReference type="InterPro" id="IPR033294">
    <property type="entry name" value="Erlin1/2"/>
</dbReference>
<evidence type="ECO:0000256" key="9">
    <source>
        <dbReference type="ARBA" id="ARBA00023136"/>
    </source>
</evidence>
<keyword evidence="9" id="KW-0472">Membrane</keyword>
<comment type="subcellular location">
    <subcellularLocation>
        <location evidence="1 15">Endoplasmic reticulum membrane</location>
        <topology evidence="1 15">Single-pass type II membrane protein</topology>
    </subcellularLocation>
</comment>
<comment type="function">
    <text evidence="15">Mediates the endoplasmic reticulum-associated degradation (ERAD) of inositol 1,4,5-trisphosphate receptors (IP3Rs). Involved in regulation of cellular cholesterol homeostasis by regulation the SREBP signaling pathway.</text>
</comment>
<dbReference type="PANTHER" id="PTHR15351">
    <property type="entry name" value="ERLIN (ER LIPID RAFT ASSOCIATED PROTEIN) HOMOLOG"/>
    <property type="match status" value="1"/>
</dbReference>
<evidence type="ECO:0000256" key="6">
    <source>
        <dbReference type="ARBA" id="ARBA00022968"/>
    </source>
</evidence>
<keyword evidence="16" id="KW-0732">Signal</keyword>
<comment type="function">
    <text evidence="13">Component of the ERLIN1/ERLIN2 complex which mediates the endoplasmic reticulum-associated degradation (ERAD) of inositol 1,4,5-trisphosphate receptors (IP3Rs) such as ITPR1. Promotes sterol-accelerated ERAD of HMGCR probably implicating an AMFR/gp78-containing ubiquitin ligase complex. Involved in regulation of cellular cholesterol homeostasis by regulation the SREBP signaling pathway. May promote ER retention of the SCAP-SREBF complex.</text>
</comment>
<dbReference type="GO" id="GO:0015485">
    <property type="term" value="F:cholesterol binding"/>
    <property type="evidence" value="ECO:0007669"/>
    <property type="project" value="TreeGrafter"/>
</dbReference>
<keyword evidence="3 15" id="KW-0153">Cholesterol metabolism</keyword>
<dbReference type="Ensembl" id="ENSPCOT00000019972.1">
    <property type="protein sequence ID" value="ENSPCOP00000009405.1"/>
    <property type="gene ID" value="ENSPCOG00000016064.1"/>
</dbReference>
<evidence type="ECO:0000256" key="14">
    <source>
        <dbReference type="ARBA" id="ARBA00046346"/>
    </source>
</evidence>
<evidence type="ECO:0000256" key="10">
    <source>
        <dbReference type="ARBA" id="ARBA00023166"/>
    </source>
</evidence>
<sequence>MAQLGAIVAVASSFFCASLFSAVHKIEEGHIGVYYRGGALLTSTSGPGFHLMLPFITSYKSVQGGVMIYFDRIEVVNFLVPNAVYDIVKNYTADYDKALIFNKIHHELNQFCSVHTLQEVYIELFGLDSDFSQESS</sequence>
<name>A0A2K6F5Y7_PROCO</name>
<dbReference type="InterPro" id="IPR001107">
    <property type="entry name" value="Band_7"/>
</dbReference>
<dbReference type="GeneTree" id="ENSGT00390000014666"/>
<evidence type="ECO:0000256" key="12">
    <source>
        <dbReference type="ARBA" id="ARBA00023221"/>
    </source>
</evidence>
<evidence type="ECO:0000256" key="16">
    <source>
        <dbReference type="SAM" id="SignalP"/>
    </source>
</evidence>
<dbReference type="GO" id="GO:0008203">
    <property type="term" value="P:cholesterol metabolic process"/>
    <property type="evidence" value="ECO:0007669"/>
    <property type="project" value="UniProtKB-UniRule"/>
</dbReference>
<dbReference type="Pfam" id="PF01145">
    <property type="entry name" value="Band_7"/>
    <property type="match status" value="1"/>
</dbReference>
<comment type="similarity">
    <text evidence="2 15">Belongs to the band 7/mec-2 family.</text>
</comment>
<proteinExistence type="inferred from homology"/>
<organism evidence="18 19">
    <name type="scientific">Propithecus coquereli</name>
    <name type="common">Coquerel's sifaka</name>
    <name type="synonym">Propithecus verreauxi coquereli</name>
    <dbReference type="NCBI Taxonomy" id="379532"/>
    <lineage>
        <taxon>Eukaryota</taxon>
        <taxon>Metazoa</taxon>
        <taxon>Chordata</taxon>
        <taxon>Craniata</taxon>
        <taxon>Vertebrata</taxon>
        <taxon>Euteleostomi</taxon>
        <taxon>Mammalia</taxon>
        <taxon>Eutheria</taxon>
        <taxon>Euarchontoglires</taxon>
        <taxon>Primates</taxon>
        <taxon>Strepsirrhini</taxon>
        <taxon>Lemuriformes</taxon>
        <taxon>Indriidae</taxon>
        <taxon>Propithecus</taxon>
    </lineage>
</organism>
<evidence type="ECO:0000256" key="3">
    <source>
        <dbReference type="ARBA" id="ARBA00022548"/>
    </source>
</evidence>
<reference evidence="18" key="2">
    <citation type="submission" date="2025-09" db="UniProtKB">
        <authorList>
            <consortium name="Ensembl"/>
        </authorList>
    </citation>
    <scope>IDENTIFICATION</scope>
</reference>
<evidence type="ECO:0000313" key="18">
    <source>
        <dbReference type="Ensembl" id="ENSPCOP00000009405.1"/>
    </source>
</evidence>
<dbReference type="GO" id="GO:0032933">
    <property type="term" value="P:SREBP signaling pathway"/>
    <property type="evidence" value="ECO:0007669"/>
    <property type="project" value="TreeGrafter"/>
</dbReference>
<dbReference type="Proteomes" id="UP000233160">
    <property type="component" value="Unassembled WGS sequence"/>
</dbReference>
<evidence type="ECO:0000256" key="5">
    <source>
        <dbReference type="ARBA" id="ARBA00022824"/>
    </source>
</evidence>
<accession>A0A2K6F5Y7</accession>
<dbReference type="PANTHER" id="PTHR15351:SF4">
    <property type="entry name" value="ERLIN-2"/>
    <property type="match status" value="1"/>
</dbReference>
<evidence type="ECO:0000256" key="13">
    <source>
        <dbReference type="ARBA" id="ARBA00045228"/>
    </source>
</evidence>
<dbReference type="GO" id="GO:0005789">
    <property type="term" value="C:endoplasmic reticulum membrane"/>
    <property type="evidence" value="ECO:0007669"/>
    <property type="project" value="UniProtKB-SubCell"/>
</dbReference>
<evidence type="ECO:0000259" key="17">
    <source>
        <dbReference type="Pfam" id="PF01145"/>
    </source>
</evidence>
<reference evidence="18" key="1">
    <citation type="submission" date="2025-08" db="UniProtKB">
        <authorList>
            <consortium name="Ensembl"/>
        </authorList>
    </citation>
    <scope>IDENTIFICATION</scope>
</reference>
<keyword evidence="7" id="KW-1133">Transmembrane helix</keyword>
<gene>
    <name evidence="18" type="primary">ERLIN2</name>
</gene>
<feature type="domain" description="Band 7" evidence="17">
    <location>
        <begin position="25"/>
        <end position="63"/>
    </location>
</feature>
<evidence type="ECO:0000256" key="4">
    <source>
        <dbReference type="ARBA" id="ARBA00022692"/>
    </source>
</evidence>
<dbReference type="GO" id="GO:0031625">
    <property type="term" value="F:ubiquitin protein ligase binding"/>
    <property type="evidence" value="ECO:0007669"/>
    <property type="project" value="InterPro"/>
</dbReference>
<evidence type="ECO:0000256" key="7">
    <source>
        <dbReference type="ARBA" id="ARBA00022989"/>
    </source>
</evidence>
<keyword evidence="4" id="KW-0812">Transmembrane</keyword>
<keyword evidence="19" id="KW-1185">Reference proteome</keyword>
<dbReference type="AlphaFoldDB" id="A0A2K6F5Y7"/>
<keyword evidence="6 15" id="KW-0735">Signal-anchor</keyword>
<keyword evidence="8 15" id="KW-0443">Lipid metabolism</keyword>
<evidence type="ECO:0000313" key="19">
    <source>
        <dbReference type="Proteomes" id="UP000233160"/>
    </source>
</evidence>
<evidence type="ECO:0000256" key="1">
    <source>
        <dbReference type="ARBA" id="ARBA00004648"/>
    </source>
</evidence>
<evidence type="ECO:0000256" key="2">
    <source>
        <dbReference type="ARBA" id="ARBA00008164"/>
    </source>
</evidence>
<evidence type="ECO:0000256" key="8">
    <source>
        <dbReference type="ARBA" id="ARBA00023098"/>
    </source>
</evidence>
<keyword evidence="12 15" id="KW-0753">Steroid metabolism</keyword>
<comment type="subunit">
    <text evidence="14">Forms a heteromeric complex with ERLIN1. In complex with ERLIN1, interacts with RNF170. Interacts with activated ITPR1, independently of the degree of ITPR1 polyubiquitination. Interacts with SCAP, INSIG1, SREBF1 and SREBF2 under cholesterol sufficiency conditions; indicative for an association with the SCAP-SREBP-INSIG complex. Probably part of an AMFR/gp78 and INSIG1-containing ubiquitin ligase complex involved in ERAD of HMGCR. Interacts with TMUB1; TMUB1 bridges the association with AMFR. Interacts with SYVN1 and RNF139. Interacts with TMEM259. Interacts with TMEM41B.</text>
</comment>
<keyword evidence="10 15" id="KW-1207">Sterol metabolism</keyword>
<keyword evidence="5 15" id="KW-0256">Endoplasmic reticulum</keyword>
<evidence type="ECO:0000256" key="15">
    <source>
        <dbReference type="RuleBase" id="RU369041"/>
    </source>
</evidence>
<feature type="chain" id="PRO_5014475419" description="Erlin" evidence="16">
    <location>
        <begin position="22"/>
        <end position="136"/>
    </location>
</feature>
<evidence type="ECO:0000256" key="11">
    <source>
        <dbReference type="ARBA" id="ARBA00023180"/>
    </source>
</evidence>